<dbReference type="AlphaFoldDB" id="A0AAV2I5M1"/>
<evidence type="ECO:0000313" key="1">
    <source>
        <dbReference type="EMBL" id="CAL1540775.1"/>
    </source>
</evidence>
<comment type="caution">
    <text evidence="1">The sequence shown here is derived from an EMBL/GenBank/DDBJ whole genome shotgun (WGS) entry which is preliminary data.</text>
</comment>
<organism evidence="1 2">
    <name type="scientific">Lymnaea stagnalis</name>
    <name type="common">Great pond snail</name>
    <name type="synonym">Helix stagnalis</name>
    <dbReference type="NCBI Taxonomy" id="6523"/>
    <lineage>
        <taxon>Eukaryota</taxon>
        <taxon>Metazoa</taxon>
        <taxon>Spiralia</taxon>
        <taxon>Lophotrochozoa</taxon>
        <taxon>Mollusca</taxon>
        <taxon>Gastropoda</taxon>
        <taxon>Heterobranchia</taxon>
        <taxon>Euthyneura</taxon>
        <taxon>Panpulmonata</taxon>
        <taxon>Hygrophila</taxon>
        <taxon>Lymnaeoidea</taxon>
        <taxon>Lymnaeidae</taxon>
        <taxon>Lymnaea</taxon>
    </lineage>
</organism>
<reference evidence="1 2" key="1">
    <citation type="submission" date="2024-04" db="EMBL/GenBank/DDBJ databases">
        <authorList>
            <consortium name="Genoscope - CEA"/>
            <person name="William W."/>
        </authorList>
    </citation>
    <scope>NUCLEOTIDE SEQUENCE [LARGE SCALE GENOMIC DNA]</scope>
</reference>
<proteinExistence type="predicted"/>
<dbReference type="Proteomes" id="UP001497497">
    <property type="component" value="Unassembled WGS sequence"/>
</dbReference>
<keyword evidence="2" id="KW-1185">Reference proteome</keyword>
<accession>A0AAV2I5M1</accession>
<dbReference type="EMBL" id="CAXITT010000399">
    <property type="protein sequence ID" value="CAL1540775.1"/>
    <property type="molecule type" value="Genomic_DNA"/>
</dbReference>
<protein>
    <submittedName>
        <fullName evidence="1">Uncharacterized protein</fullName>
    </submittedName>
</protein>
<evidence type="ECO:0000313" key="2">
    <source>
        <dbReference type="Proteomes" id="UP001497497"/>
    </source>
</evidence>
<sequence length="136" mass="15018">MLLISQYTLSGVIPLVVLSDTKLQLSGECPDGHVNGDSWELPGCQGCDCGDGWYGCYGCGLMAFYYDTYSCYVQDNLDKGYPQCCNQDLICKGDEGFDESKLRPDPEQIRDLPVEVEELNATDDPILVVDPDESVE</sequence>
<gene>
    <name evidence="1" type="ORF">GSLYS_00014424001</name>
</gene>
<name>A0AAV2I5M1_LYMST</name>